<name>A0A841MKN7_9BACT</name>
<gene>
    <name evidence="7" type="ORF">FHS59_004521</name>
</gene>
<evidence type="ECO:0000313" key="7">
    <source>
        <dbReference type="EMBL" id="MBB6328862.1"/>
    </source>
</evidence>
<dbReference type="Pfam" id="PF07291">
    <property type="entry name" value="MauE"/>
    <property type="match status" value="1"/>
</dbReference>
<feature type="transmembrane region" description="Helical" evidence="5">
    <location>
        <begin position="116"/>
        <end position="133"/>
    </location>
</feature>
<feature type="domain" description="Methylamine utilisation protein MauE" evidence="6">
    <location>
        <begin position="7"/>
        <end position="132"/>
    </location>
</feature>
<dbReference type="RefSeq" id="WP_184498366.1">
    <property type="nucleotide sequence ID" value="NZ_JACIJO010000005.1"/>
</dbReference>
<evidence type="ECO:0000313" key="8">
    <source>
        <dbReference type="Proteomes" id="UP000588604"/>
    </source>
</evidence>
<protein>
    <recommendedName>
        <fullName evidence="6">Methylamine utilisation protein MauE domain-containing protein</fullName>
    </recommendedName>
</protein>
<evidence type="ECO:0000256" key="3">
    <source>
        <dbReference type="ARBA" id="ARBA00022989"/>
    </source>
</evidence>
<dbReference type="AlphaFoldDB" id="A0A841MKN7"/>
<evidence type="ECO:0000259" key="6">
    <source>
        <dbReference type="Pfam" id="PF07291"/>
    </source>
</evidence>
<comment type="caution">
    <text evidence="7">The sequence shown here is derived from an EMBL/GenBank/DDBJ whole genome shotgun (WGS) entry which is preliminary data.</text>
</comment>
<keyword evidence="4 5" id="KW-0472">Membrane</keyword>
<organism evidence="7 8">
    <name type="scientific">Algoriphagus iocasae</name>
    <dbReference type="NCBI Taxonomy" id="1836499"/>
    <lineage>
        <taxon>Bacteria</taxon>
        <taxon>Pseudomonadati</taxon>
        <taxon>Bacteroidota</taxon>
        <taxon>Cytophagia</taxon>
        <taxon>Cytophagales</taxon>
        <taxon>Cyclobacteriaceae</taxon>
        <taxon>Algoriphagus</taxon>
    </lineage>
</organism>
<evidence type="ECO:0000256" key="2">
    <source>
        <dbReference type="ARBA" id="ARBA00022692"/>
    </source>
</evidence>
<dbReference type="EMBL" id="JACIJO010000005">
    <property type="protein sequence ID" value="MBB6328862.1"/>
    <property type="molecule type" value="Genomic_DNA"/>
</dbReference>
<dbReference type="InterPro" id="IPR009908">
    <property type="entry name" value="Methylamine_util_MauE"/>
</dbReference>
<proteinExistence type="predicted"/>
<dbReference type="GO" id="GO:0030416">
    <property type="term" value="P:methylamine metabolic process"/>
    <property type="evidence" value="ECO:0007669"/>
    <property type="project" value="InterPro"/>
</dbReference>
<reference evidence="7 8" key="1">
    <citation type="submission" date="2020-08" db="EMBL/GenBank/DDBJ databases">
        <title>Genomic Encyclopedia of Type Strains, Phase IV (KMG-IV): sequencing the most valuable type-strain genomes for metagenomic binning, comparative biology and taxonomic classification.</title>
        <authorList>
            <person name="Goeker M."/>
        </authorList>
    </citation>
    <scope>NUCLEOTIDE SEQUENCE [LARGE SCALE GENOMIC DNA]</scope>
    <source>
        <strain evidence="7 8">DSM 102044</strain>
    </source>
</reference>
<evidence type="ECO:0000256" key="4">
    <source>
        <dbReference type="ARBA" id="ARBA00023136"/>
    </source>
</evidence>
<feature type="transmembrane region" description="Helical" evidence="5">
    <location>
        <begin position="73"/>
        <end position="96"/>
    </location>
</feature>
<keyword evidence="8" id="KW-1185">Reference proteome</keyword>
<feature type="transmembrane region" description="Helical" evidence="5">
    <location>
        <begin position="45"/>
        <end position="66"/>
    </location>
</feature>
<evidence type="ECO:0000256" key="5">
    <source>
        <dbReference type="SAM" id="Phobius"/>
    </source>
</evidence>
<keyword evidence="3 5" id="KW-1133">Transmembrane helix</keyword>
<keyword evidence="2 5" id="KW-0812">Transmembrane</keyword>
<dbReference type="Proteomes" id="UP000588604">
    <property type="component" value="Unassembled WGS sequence"/>
</dbReference>
<accession>A0A841MKN7</accession>
<evidence type="ECO:0000256" key="1">
    <source>
        <dbReference type="ARBA" id="ARBA00004141"/>
    </source>
</evidence>
<comment type="subcellular location">
    <subcellularLocation>
        <location evidence="1">Membrane</location>
        <topology evidence="1">Multi-pass membrane protein</topology>
    </subcellularLocation>
</comment>
<sequence length="149" mass="16920">MEKTDVSFLLSLPLLMLWGYSSIEKVLFWQESYRAFLNQPFPNPWGIVLAYVVPGFEILLVILLLFPETRWWGFLGSALLLNSFTVYVGMVWIGVFPETPCNCAGLINLLNWEGHLFLNLGFFSLTVLGLWFTKRGAEAPPDGVKLKSD</sequence>
<dbReference type="GO" id="GO:0016020">
    <property type="term" value="C:membrane"/>
    <property type="evidence" value="ECO:0007669"/>
    <property type="project" value="UniProtKB-SubCell"/>
</dbReference>